<feature type="transmembrane region" description="Helical" evidence="2">
    <location>
        <begin position="460"/>
        <end position="479"/>
    </location>
</feature>
<reference evidence="3 4" key="1">
    <citation type="submission" date="2018-02" db="EMBL/GenBank/DDBJ databases">
        <title>Genomic Encyclopedia of Archaeal and Bacterial Type Strains, Phase II (KMG-II): from individual species to whole genera.</title>
        <authorList>
            <person name="Goeker M."/>
        </authorList>
    </citation>
    <scope>NUCLEOTIDE SEQUENCE [LARGE SCALE GENOMIC DNA]</scope>
    <source>
        <strain evidence="3 4">DSM 22857</strain>
    </source>
</reference>
<dbReference type="OrthoDB" id="3325701at2"/>
<keyword evidence="4" id="KW-1185">Reference proteome</keyword>
<evidence type="ECO:0000313" key="4">
    <source>
        <dbReference type="Proteomes" id="UP000239485"/>
    </source>
</evidence>
<organism evidence="3 4">
    <name type="scientific">Kineococcus xinjiangensis</name>
    <dbReference type="NCBI Taxonomy" id="512762"/>
    <lineage>
        <taxon>Bacteria</taxon>
        <taxon>Bacillati</taxon>
        <taxon>Actinomycetota</taxon>
        <taxon>Actinomycetes</taxon>
        <taxon>Kineosporiales</taxon>
        <taxon>Kineosporiaceae</taxon>
        <taxon>Kineococcus</taxon>
    </lineage>
</organism>
<dbReference type="Proteomes" id="UP000239485">
    <property type="component" value="Unassembled WGS sequence"/>
</dbReference>
<dbReference type="InterPro" id="IPR015943">
    <property type="entry name" value="WD40/YVTN_repeat-like_dom_sf"/>
</dbReference>
<protein>
    <recommendedName>
        <fullName evidence="5">WD40 repeat protein</fullName>
    </recommendedName>
</protein>
<dbReference type="RefSeq" id="WP_104433210.1">
    <property type="nucleotide sequence ID" value="NZ_PTJD01000008.1"/>
</dbReference>
<dbReference type="InterPro" id="IPR011044">
    <property type="entry name" value="Quino_amine_DH_bsu"/>
</dbReference>
<evidence type="ECO:0008006" key="5">
    <source>
        <dbReference type="Google" id="ProtNLM"/>
    </source>
</evidence>
<keyword evidence="2" id="KW-1133">Transmembrane helix</keyword>
<gene>
    <name evidence="3" type="ORF">CLV92_108185</name>
</gene>
<feature type="region of interest" description="Disordered" evidence="1">
    <location>
        <begin position="163"/>
        <end position="186"/>
    </location>
</feature>
<dbReference type="Gene3D" id="2.130.10.10">
    <property type="entry name" value="YVTN repeat-like/Quinoprotein amine dehydrogenase"/>
    <property type="match status" value="1"/>
</dbReference>
<dbReference type="SUPFAM" id="SSF50969">
    <property type="entry name" value="YVTN repeat-like/Quinoprotein amine dehydrogenase"/>
    <property type="match status" value="1"/>
</dbReference>
<evidence type="ECO:0000256" key="1">
    <source>
        <dbReference type="SAM" id="MobiDB-lite"/>
    </source>
</evidence>
<keyword evidence="2" id="KW-0812">Transmembrane</keyword>
<name>A0A2S6IJ79_9ACTN</name>
<sequence>MNPRPDPLEDSYRRMLRWFPPRYRQRREEELLSVLLDAAAPGQRRATAAERLDLLRAGSRAWSQEAGTAARRNPGPAAGIAALAATVLLTSLPAGPAPAAEPGTATLPSRFAGYSLLTGDASTDPPGRAAALYQQGLGVELVDFPQAVVVGAQADEYRRLDLAERRSSPSQQGDPAPMLLSPDGRSVAVGDLSGRPADVAVQDLTTGEVRTWPVGDAARTVPLALSPDGGFLALAVSGAPAHEEQPPGTKAALHLLDLRTGRVTTTDLAAPPVVAAWSPDGTELAVQQAAEGSPRPGETTVVLGADGRTRRHLDLPAGHRLAGPGAWSPDGRLLATGFGTGAYDASCPDQGCLVRPTTAVPARPGSTDAVPLPAVPAGATFLAWAGADRLLLAATDPPAGTGAESVRIDALSLSTQEVTPVSSIPTDGEFAVVRLHLATADLAPAVVREPGEAHRGRWPLPWRLAASALGALLVAAVVGRLTRRSGTRRTAATA</sequence>
<dbReference type="AlphaFoldDB" id="A0A2S6IJ79"/>
<evidence type="ECO:0000256" key="2">
    <source>
        <dbReference type="SAM" id="Phobius"/>
    </source>
</evidence>
<keyword evidence="2" id="KW-0472">Membrane</keyword>
<accession>A0A2S6IJ79</accession>
<proteinExistence type="predicted"/>
<evidence type="ECO:0000313" key="3">
    <source>
        <dbReference type="EMBL" id="PPK94282.1"/>
    </source>
</evidence>
<dbReference type="EMBL" id="PTJD01000008">
    <property type="protein sequence ID" value="PPK94282.1"/>
    <property type="molecule type" value="Genomic_DNA"/>
</dbReference>
<comment type="caution">
    <text evidence="3">The sequence shown here is derived from an EMBL/GenBank/DDBJ whole genome shotgun (WGS) entry which is preliminary data.</text>
</comment>